<gene>
    <name evidence="13" type="ORF">PC110_g19705</name>
    <name evidence="8" type="ORF">PC113_g17475</name>
    <name evidence="9" type="ORF">PC115_g16843</name>
    <name evidence="10" type="ORF">PC117_g18497</name>
    <name evidence="11" type="ORF">PC118_g17164</name>
    <name evidence="12" type="ORF">PC129_g15912</name>
</gene>
<keyword evidence="1" id="KW-0808">Transferase</keyword>
<dbReference type="EMBL" id="RCMG01000757">
    <property type="protein sequence ID" value="KAG2848989.1"/>
    <property type="molecule type" value="Genomic_DNA"/>
</dbReference>
<dbReference type="Proteomes" id="UP000736787">
    <property type="component" value="Unassembled WGS sequence"/>
</dbReference>
<dbReference type="EMBL" id="RCMK01000750">
    <property type="protein sequence ID" value="KAG2913803.1"/>
    <property type="molecule type" value="Genomic_DNA"/>
</dbReference>
<keyword evidence="14" id="KW-1185">Reference proteome</keyword>
<dbReference type="EMBL" id="RCML01000758">
    <property type="protein sequence ID" value="KAG2969939.1"/>
    <property type="molecule type" value="Genomic_DNA"/>
</dbReference>
<evidence type="ECO:0000256" key="1">
    <source>
        <dbReference type="ARBA" id="ARBA00022679"/>
    </source>
</evidence>
<evidence type="ECO:0000313" key="10">
    <source>
        <dbReference type="EMBL" id="KAG2913803.1"/>
    </source>
</evidence>
<keyword evidence="3" id="KW-0540">Nuclease</keyword>
<keyword evidence="5" id="KW-0378">Hydrolase</keyword>
<evidence type="ECO:0000313" key="14">
    <source>
        <dbReference type="Proteomes" id="UP000251314"/>
    </source>
</evidence>
<dbReference type="InterPro" id="IPR050951">
    <property type="entry name" value="Retrovirus_Pol_polyprotein"/>
</dbReference>
<comment type="caution">
    <text evidence="13">The sequence shown here is derived from an EMBL/GenBank/DDBJ whole genome shotgun (WGS) entry which is preliminary data.</text>
</comment>
<dbReference type="PANTHER" id="PTHR37984">
    <property type="entry name" value="PROTEIN CBG26694"/>
    <property type="match status" value="1"/>
</dbReference>
<dbReference type="Proteomes" id="UP000251314">
    <property type="component" value="Unassembled WGS sequence"/>
</dbReference>
<dbReference type="Proteomes" id="UP000697107">
    <property type="component" value="Unassembled WGS sequence"/>
</dbReference>
<keyword evidence="2" id="KW-0548">Nucleotidyltransferase</keyword>
<evidence type="ECO:0000313" key="9">
    <source>
        <dbReference type="EMBL" id="KAG2898505.1"/>
    </source>
</evidence>
<evidence type="ECO:0000313" key="8">
    <source>
        <dbReference type="EMBL" id="KAG2848989.1"/>
    </source>
</evidence>
<feature type="domain" description="Reverse transcriptase RNase H-like" evidence="7">
    <location>
        <begin position="39"/>
        <end position="152"/>
    </location>
</feature>
<dbReference type="GO" id="GO:0003964">
    <property type="term" value="F:RNA-directed DNA polymerase activity"/>
    <property type="evidence" value="ECO:0007669"/>
    <property type="project" value="UniProtKB-KW"/>
</dbReference>
<dbReference type="OrthoDB" id="127017at2759"/>
<protein>
    <recommendedName>
        <fullName evidence="7">Reverse transcriptase RNase H-like domain-containing protein</fullName>
    </recommendedName>
</protein>
<reference evidence="13 14" key="1">
    <citation type="submission" date="2018-01" db="EMBL/GenBank/DDBJ databases">
        <title>Draft genome of the strawberry crown rot pathogen Phytophthora cactorum.</title>
        <authorList>
            <person name="Armitage A.D."/>
            <person name="Lysoe E."/>
            <person name="Nellist C.F."/>
            <person name="Harrison R.J."/>
            <person name="Brurberg M.B."/>
        </authorList>
    </citation>
    <scope>NUCLEOTIDE SEQUENCE [LARGE SCALE GENOMIC DNA]</scope>
    <source>
        <strain evidence="13 14">10300</strain>
    </source>
</reference>
<evidence type="ECO:0000313" key="13">
    <source>
        <dbReference type="EMBL" id="RAW23865.1"/>
    </source>
</evidence>
<accession>A0A329RGN4</accession>
<evidence type="ECO:0000259" key="7">
    <source>
        <dbReference type="Pfam" id="PF17917"/>
    </source>
</evidence>
<evidence type="ECO:0000313" key="11">
    <source>
        <dbReference type="EMBL" id="KAG2969939.1"/>
    </source>
</evidence>
<dbReference type="GO" id="GO:0004519">
    <property type="term" value="F:endonuclease activity"/>
    <property type="evidence" value="ECO:0007669"/>
    <property type="project" value="UniProtKB-KW"/>
</dbReference>
<evidence type="ECO:0000256" key="5">
    <source>
        <dbReference type="ARBA" id="ARBA00022801"/>
    </source>
</evidence>
<dbReference type="PANTHER" id="PTHR37984:SF5">
    <property type="entry name" value="PROTEIN NYNRIN-LIKE"/>
    <property type="match status" value="1"/>
</dbReference>
<dbReference type="SUPFAM" id="SSF56672">
    <property type="entry name" value="DNA/RNA polymerases"/>
    <property type="match status" value="1"/>
</dbReference>
<dbReference type="VEuPathDB" id="FungiDB:PC110_g19705"/>
<keyword evidence="6" id="KW-0695">RNA-directed DNA polymerase</keyword>
<proteinExistence type="predicted"/>
<evidence type="ECO:0000313" key="12">
    <source>
        <dbReference type="EMBL" id="KAG3213152.1"/>
    </source>
</evidence>
<evidence type="ECO:0000256" key="4">
    <source>
        <dbReference type="ARBA" id="ARBA00022759"/>
    </source>
</evidence>
<dbReference type="InterPro" id="IPR041373">
    <property type="entry name" value="RT_RNaseH"/>
</dbReference>
<dbReference type="Pfam" id="PF17917">
    <property type="entry name" value="RT_RNaseH"/>
    <property type="match status" value="1"/>
</dbReference>
<reference evidence="8" key="2">
    <citation type="submission" date="2018-10" db="EMBL/GenBank/DDBJ databases">
        <title>Effector identification in a new, highly contiguous assembly of the strawberry crown rot pathogen Phytophthora cactorum.</title>
        <authorList>
            <person name="Armitage A.D."/>
            <person name="Nellist C.F."/>
            <person name="Bates H."/>
            <person name="Vickerstaff R.J."/>
            <person name="Harrison R.J."/>
        </authorList>
    </citation>
    <scope>NUCLEOTIDE SEQUENCE</scope>
    <source>
        <strain evidence="8">15-7</strain>
        <strain evidence="9">4032</strain>
        <strain evidence="10">4040</strain>
        <strain evidence="11">P415</strain>
        <strain evidence="12">P421</strain>
    </source>
</reference>
<dbReference type="AlphaFoldDB" id="A0A329RGN4"/>
<dbReference type="Proteomes" id="UP000735874">
    <property type="component" value="Unassembled WGS sequence"/>
</dbReference>
<name>A0A329RGN4_9STRA</name>
<dbReference type="GO" id="GO:0016787">
    <property type="term" value="F:hydrolase activity"/>
    <property type="evidence" value="ECO:0007669"/>
    <property type="project" value="UniProtKB-KW"/>
</dbReference>
<evidence type="ECO:0000256" key="6">
    <source>
        <dbReference type="ARBA" id="ARBA00022918"/>
    </source>
</evidence>
<keyword evidence="4" id="KW-0255">Endonuclease</keyword>
<dbReference type="EMBL" id="RCMI01000763">
    <property type="protein sequence ID" value="KAG2898505.1"/>
    <property type="molecule type" value="Genomic_DNA"/>
</dbReference>
<evidence type="ECO:0000256" key="3">
    <source>
        <dbReference type="ARBA" id="ARBA00022722"/>
    </source>
</evidence>
<sequence length="189" mass="21307">MHWQAQSQCTECTWSLDEEAAYKAVVGLVQGSALMVTPDPGAELLLFTDALANGYSIIVTQDKHWDVSLPLEEPNDEMVVCKGGMFKHSELNWTVIEKEAIPIVKACHDLGYLLLRRNGFRLYCDHANLTYIFAPSVELKKHVHDRLQRWAMRPCGLQYIIEHIPGEKTGWETSLPAGTRAARGDREDA</sequence>
<dbReference type="InterPro" id="IPR043502">
    <property type="entry name" value="DNA/RNA_pol_sf"/>
</dbReference>
<dbReference type="Proteomes" id="UP000760860">
    <property type="component" value="Unassembled WGS sequence"/>
</dbReference>
<evidence type="ECO:0000256" key="2">
    <source>
        <dbReference type="ARBA" id="ARBA00022695"/>
    </source>
</evidence>
<dbReference type="EMBL" id="MJFZ01000976">
    <property type="protein sequence ID" value="RAW23865.1"/>
    <property type="molecule type" value="Genomic_DNA"/>
</dbReference>
<dbReference type="Proteomes" id="UP000774804">
    <property type="component" value="Unassembled WGS sequence"/>
</dbReference>
<dbReference type="EMBL" id="RCMV01000764">
    <property type="protein sequence ID" value="KAG3213152.1"/>
    <property type="molecule type" value="Genomic_DNA"/>
</dbReference>
<organism evidence="13 14">
    <name type="scientific">Phytophthora cactorum</name>
    <dbReference type="NCBI Taxonomy" id="29920"/>
    <lineage>
        <taxon>Eukaryota</taxon>
        <taxon>Sar</taxon>
        <taxon>Stramenopiles</taxon>
        <taxon>Oomycota</taxon>
        <taxon>Peronosporomycetes</taxon>
        <taxon>Peronosporales</taxon>
        <taxon>Peronosporaceae</taxon>
        <taxon>Phytophthora</taxon>
    </lineage>
</organism>